<organism evidence="2 3">
    <name type="scientific">Inhella inkyongensis</name>
    <dbReference type="NCBI Taxonomy" id="392593"/>
    <lineage>
        <taxon>Bacteria</taxon>
        <taxon>Pseudomonadati</taxon>
        <taxon>Pseudomonadota</taxon>
        <taxon>Betaproteobacteria</taxon>
        <taxon>Burkholderiales</taxon>
        <taxon>Sphaerotilaceae</taxon>
        <taxon>Inhella</taxon>
    </lineage>
</organism>
<protein>
    <submittedName>
        <fullName evidence="2">HAE1 family hydrophobic/amphiphilic exporter-1</fullName>
    </submittedName>
</protein>
<dbReference type="PANTHER" id="PTHR32063">
    <property type="match status" value="1"/>
</dbReference>
<feature type="transmembrane region" description="Helical" evidence="1">
    <location>
        <begin position="952"/>
        <end position="970"/>
    </location>
</feature>
<gene>
    <name evidence="2" type="ORF">HNQ51_002662</name>
</gene>
<feature type="transmembrane region" description="Helical" evidence="1">
    <location>
        <begin position="385"/>
        <end position="405"/>
    </location>
</feature>
<comment type="caution">
    <text evidence="2">The sequence shown here is derived from an EMBL/GenBank/DDBJ whole genome shotgun (WGS) entry which is preliminary data.</text>
</comment>
<dbReference type="InterPro" id="IPR001036">
    <property type="entry name" value="Acrflvin-R"/>
</dbReference>
<dbReference type="SUPFAM" id="SSF82714">
    <property type="entry name" value="Multidrug efflux transporter AcrB TolC docking domain, DN and DC subdomains"/>
    <property type="match status" value="2"/>
</dbReference>
<feature type="transmembrane region" description="Helical" evidence="1">
    <location>
        <begin position="426"/>
        <end position="450"/>
    </location>
</feature>
<evidence type="ECO:0000313" key="3">
    <source>
        <dbReference type="Proteomes" id="UP000554837"/>
    </source>
</evidence>
<dbReference type="AlphaFoldDB" id="A0A840S6M3"/>
<feature type="transmembrane region" description="Helical" evidence="1">
    <location>
        <begin position="462"/>
        <end position="480"/>
    </location>
</feature>
<proteinExistence type="predicted"/>
<dbReference type="GO" id="GO:0042910">
    <property type="term" value="F:xenobiotic transmembrane transporter activity"/>
    <property type="evidence" value="ECO:0007669"/>
    <property type="project" value="TreeGrafter"/>
</dbReference>
<accession>A0A840S6M3</accession>
<keyword evidence="1" id="KW-0812">Transmembrane</keyword>
<dbReference type="SUPFAM" id="SSF82693">
    <property type="entry name" value="Multidrug efflux transporter AcrB pore domain, PN1, PN2, PC1 and PC2 subdomains"/>
    <property type="match status" value="2"/>
</dbReference>
<dbReference type="RefSeq" id="WP_138856714.1">
    <property type="nucleotide sequence ID" value="NZ_CP040709.1"/>
</dbReference>
<evidence type="ECO:0000256" key="1">
    <source>
        <dbReference type="SAM" id="Phobius"/>
    </source>
</evidence>
<keyword evidence="1" id="KW-0472">Membrane</keyword>
<evidence type="ECO:0000313" key="2">
    <source>
        <dbReference type="EMBL" id="MBB5205343.1"/>
    </source>
</evidence>
<dbReference type="Pfam" id="PF00873">
    <property type="entry name" value="ACR_tran"/>
    <property type="match status" value="1"/>
</dbReference>
<dbReference type="GO" id="GO:0005886">
    <property type="term" value="C:plasma membrane"/>
    <property type="evidence" value="ECO:0007669"/>
    <property type="project" value="TreeGrafter"/>
</dbReference>
<dbReference type="Gene3D" id="3.30.70.1430">
    <property type="entry name" value="Multidrug efflux transporter AcrB pore domain"/>
    <property type="match status" value="2"/>
</dbReference>
<dbReference type="Gene3D" id="3.30.2090.10">
    <property type="entry name" value="Multidrug efflux transporter AcrB TolC docking domain, DN and DC subdomains"/>
    <property type="match status" value="2"/>
</dbReference>
<feature type="transmembrane region" description="Helical" evidence="1">
    <location>
        <begin position="874"/>
        <end position="896"/>
    </location>
</feature>
<dbReference type="Gene3D" id="1.20.1640.10">
    <property type="entry name" value="Multidrug efflux transporter AcrB transmembrane domain"/>
    <property type="match status" value="2"/>
</dbReference>
<dbReference type="Gene3D" id="3.30.70.1440">
    <property type="entry name" value="Multidrug efflux transporter AcrB pore domain"/>
    <property type="match status" value="1"/>
</dbReference>
<feature type="transmembrane region" description="Helical" evidence="1">
    <location>
        <begin position="359"/>
        <end position="379"/>
    </location>
</feature>
<dbReference type="Proteomes" id="UP000554837">
    <property type="component" value="Unassembled WGS sequence"/>
</dbReference>
<dbReference type="PANTHER" id="PTHR32063:SF0">
    <property type="entry name" value="SWARMING MOTILITY PROTEIN SWRC"/>
    <property type="match status" value="1"/>
</dbReference>
<feature type="transmembrane region" description="Helical" evidence="1">
    <location>
        <begin position="903"/>
        <end position="924"/>
    </location>
</feature>
<dbReference type="InterPro" id="IPR027463">
    <property type="entry name" value="AcrB_DN_DC_subdom"/>
</dbReference>
<reference evidence="2 3" key="1">
    <citation type="submission" date="2020-08" db="EMBL/GenBank/DDBJ databases">
        <title>Genomic Encyclopedia of Type Strains, Phase IV (KMG-IV): sequencing the most valuable type-strain genomes for metagenomic binning, comparative biology and taxonomic classification.</title>
        <authorList>
            <person name="Goeker M."/>
        </authorList>
    </citation>
    <scope>NUCLEOTIDE SEQUENCE [LARGE SCALE GENOMIC DNA]</scope>
    <source>
        <strain evidence="2 3">DSM 23958</strain>
    </source>
</reference>
<dbReference type="SUPFAM" id="SSF82866">
    <property type="entry name" value="Multidrug efflux transporter AcrB transmembrane domain"/>
    <property type="match status" value="2"/>
</dbReference>
<dbReference type="PRINTS" id="PR00702">
    <property type="entry name" value="ACRIFLAVINRP"/>
</dbReference>
<dbReference type="Gene3D" id="3.30.70.1320">
    <property type="entry name" value="Multidrug efflux transporter AcrB pore domain like"/>
    <property type="match status" value="1"/>
</dbReference>
<dbReference type="EMBL" id="JACHHO010000004">
    <property type="protein sequence ID" value="MBB5205343.1"/>
    <property type="molecule type" value="Genomic_DNA"/>
</dbReference>
<feature type="transmembrane region" description="Helical" evidence="1">
    <location>
        <begin position="333"/>
        <end position="352"/>
    </location>
</feature>
<dbReference type="OrthoDB" id="9177212at2"/>
<feature type="transmembrane region" description="Helical" evidence="1">
    <location>
        <begin position="1037"/>
        <end position="1064"/>
    </location>
</feature>
<keyword evidence="3" id="KW-1185">Reference proteome</keyword>
<name>A0A840S6M3_9BURK</name>
<feature type="transmembrane region" description="Helical" evidence="1">
    <location>
        <begin position="982"/>
        <end position="1003"/>
    </location>
</feature>
<keyword evidence="1" id="KW-1133">Transmembrane helix</keyword>
<feature type="transmembrane region" description="Helical" evidence="1">
    <location>
        <begin position="846"/>
        <end position="868"/>
    </location>
</feature>
<sequence length="1081" mass="116442">MFLSNFSIKKPVATVVLILVLMIMGGLALSKLRVNQTPDVEPPVLVVNVPYPGASPDTVEREVLNRLEKSMQSIPGIDRTESTAREGSATIVLFFGFSKNMIEAADEVRNAIAGVRFKLPLEIREPIITRVDPGARPIMQLALSSSTQTHAEISRLAEDKLADKFRGLPGVAVVNVNGALRRELSVLLRAEKLREYGVSVTEVTQAVRAQNTTAPVGKVRGTLEDQSIRLLGRLESPSEFEQMIVKRRGSDVVRLGQVAEVKDGFAEMSSYSLRNGRPTVGISVSRSRDASTVSVAADVRKVVDEIVKELPKGTSIEITEDGGENAYNSLYNVIHALVFGAVLTVFVVYVFLNSWRSTLITALSLPTSVLAAFIAVWAMGFSLNFMSLLGLSLAIGVLIDDAIVVRENIVRHMERGSDRKTAAREGTAEIGLAVAATTFAIVAVFVPVAFMGGGPGQWFKPFALTVVASVLVSLLISFTLDPMLSAYWGDPPGYHHAPKKGISLLLQRFNEWFDHQADRYGNVIAWALKHRLLMALMAVATLQVSCGAQFKWGGTSFLPQSDSGTLVVDVRSPASSSLAYSKLKLDAAAALAATLPETKATTAYPNASGGRIYVDIGKSTERKRSASELAKALRERISRLVGAEYVVLDDLSNNIAKPVQIRFYGTDSRKLQEITQGFVTQMRGIKGAVEVGYSEQDPQNELQIELDRGLANQLGISVSDAAQALRVAFAGVEAGDWVDPTGEARDVAIRLHPSDRVDASNIERLPIAVGSSNRMVPLDQIASVTMGKGPSQIQHADGKRTITVSANVQGRSPGEVTAEAQKLAKAINFPPGFGIELAGSARDQQVVFTAMLTALFSGILLMYVVLVIQFNSFTAPLGVMFSLPLSLIGVVLALLLTKGTLNLMSLIGVIMLMGLVAKNAILLLDATRQEEANGVDREEALMHAGRKRFRPILMTTFALIAGMLPVAIGVGEGGEFYRPMAVAIIGGTITATVLTLLMVPSFYDGLEIYKGQLWARFLSRRERRGASLAVALTGGEILLVILGGLLSIVLALPILLLWGLWALFKRLRGSRQSLKPAPALG</sequence>